<gene>
    <name evidence="4" type="ordered locus">Cwoe_2339</name>
</gene>
<reference evidence="5" key="2">
    <citation type="submission" date="2010-01" db="EMBL/GenBank/DDBJ databases">
        <title>The complete genome of Conexibacter woesei DSM 14684.</title>
        <authorList>
            <consortium name="US DOE Joint Genome Institute (JGI-PGF)"/>
            <person name="Lucas S."/>
            <person name="Copeland A."/>
            <person name="Lapidus A."/>
            <person name="Glavina del Rio T."/>
            <person name="Dalin E."/>
            <person name="Tice H."/>
            <person name="Bruce D."/>
            <person name="Goodwin L."/>
            <person name="Pitluck S."/>
            <person name="Kyrpides N."/>
            <person name="Mavromatis K."/>
            <person name="Ivanova N."/>
            <person name="Mikhailova N."/>
            <person name="Chertkov O."/>
            <person name="Brettin T."/>
            <person name="Detter J.C."/>
            <person name="Han C."/>
            <person name="Larimer F."/>
            <person name="Land M."/>
            <person name="Hauser L."/>
            <person name="Markowitz V."/>
            <person name="Cheng J.-F."/>
            <person name="Hugenholtz P."/>
            <person name="Woyke T."/>
            <person name="Wu D."/>
            <person name="Pukall R."/>
            <person name="Steenblock K."/>
            <person name="Schneider S."/>
            <person name="Klenk H.-P."/>
            <person name="Eisen J.A."/>
        </authorList>
    </citation>
    <scope>NUCLEOTIDE SEQUENCE [LARGE SCALE GENOMIC DNA]</scope>
    <source>
        <strain evidence="5">DSM 14684 / CIP 108061 / JCM 11494 / NBRC 100937 / ID131577</strain>
    </source>
</reference>
<protein>
    <submittedName>
        <fullName evidence="4">Short-chain dehydrogenase/reductase SDR</fullName>
    </submittedName>
</protein>
<dbReference type="SUPFAM" id="SSF51735">
    <property type="entry name" value="NAD(P)-binding Rossmann-fold domains"/>
    <property type="match status" value="1"/>
</dbReference>
<comment type="similarity">
    <text evidence="1">Belongs to the short-chain dehydrogenases/reductases (SDR) family.</text>
</comment>
<organism evidence="4 5">
    <name type="scientific">Conexibacter woesei (strain DSM 14684 / CCUG 47730 / CIP 108061 / JCM 11494 / NBRC 100937 / ID131577)</name>
    <dbReference type="NCBI Taxonomy" id="469383"/>
    <lineage>
        <taxon>Bacteria</taxon>
        <taxon>Bacillati</taxon>
        <taxon>Actinomycetota</taxon>
        <taxon>Thermoleophilia</taxon>
        <taxon>Solirubrobacterales</taxon>
        <taxon>Conexibacteraceae</taxon>
        <taxon>Conexibacter</taxon>
    </lineage>
</organism>
<dbReference type="InterPro" id="IPR020904">
    <property type="entry name" value="Sc_DH/Rdtase_CS"/>
</dbReference>
<keyword evidence="2" id="KW-0560">Oxidoreductase</keyword>
<dbReference type="OrthoDB" id="9808187at2"/>
<dbReference type="InterPro" id="IPR036291">
    <property type="entry name" value="NAD(P)-bd_dom_sf"/>
</dbReference>
<dbReference type="PANTHER" id="PTHR42760:SF133">
    <property type="entry name" value="3-OXOACYL-[ACYL-CARRIER-PROTEIN] REDUCTASE"/>
    <property type="match status" value="1"/>
</dbReference>
<reference evidence="4 5" key="1">
    <citation type="journal article" date="2010" name="Stand. Genomic Sci.">
        <title>Complete genome sequence of Conexibacter woesei type strain (ID131577).</title>
        <authorList>
            <person name="Pukall R."/>
            <person name="Lapidus A."/>
            <person name="Glavina Del Rio T."/>
            <person name="Copeland A."/>
            <person name="Tice H."/>
            <person name="Cheng J.-F."/>
            <person name="Lucas S."/>
            <person name="Chen F."/>
            <person name="Nolan M."/>
            <person name="Bruce D."/>
            <person name="Goodwin L."/>
            <person name="Pitluck S."/>
            <person name="Mavromatis K."/>
            <person name="Ivanova N."/>
            <person name="Ovchinnikova G."/>
            <person name="Pati A."/>
            <person name="Chen A."/>
            <person name="Palaniappan K."/>
            <person name="Land M."/>
            <person name="Hauser L."/>
            <person name="Chang Y.-J."/>
            <person name="Jeffries C.D."/>
            <person name="Chain P."/>
            <person name="Meincke L."/>
            <person name="Sims D."/>
            <person name="Brettin T."/>
            <person name="Detter J.C."/>
            <person name="Rohde M."/>
            <person name="Goeker M."/>
            <person name="Bristow J."/>
            <person name="Eisen J.A."/>
            <person name="Markowitz V."/>
            <person name="Kyrpides N.C."/>
            <person name="Klenk H.-P."/>
            <person name="Hugenholtz P."/>
        </authorList>
    </citation>
    <scope>NUCLEOTIDE SEQUENCE [LARGE SCALE GENOMIC DNA]</scope>
    <source>
        <strain evidence="5">DSM 14684 / CIP 108061 / JCM 11494 / NBRC 100937 / ID131577</strain>
    </source>
</reference>
<dbReference type="InterPro" id="IPR057326">
    <property type="entry name" value="KR_dom"/>
</dbReference>
<evidence type="ECO:0000313" key="5">
    <source>
        <dbReference type="Proteomes" id="UP000008229"/>
    </source>
</evidence>
<dbReference type="Proteomes" id="UP000008229">
    <property type="component" value="Chromosome"/>
</dbReference>
<dbReference type="PRINTS" id="PR00080">
    <property type="entry name" value="SDRFAMILY"/>
</dbReference>
<dbReference type="GO" id="GO:0016616">
    <property type="term" value="F:oxidoreductase activity, acting on the CH-OH group of donors, NAD or NADP as acceptor"/>
    <property type="evidence" value="ECO:0007669"/>
    <property type="project" value="TreeGrafter"/>
</dbReference>
<dbReference type="eggNOG" id="COG1028">
    <property type="taxonomic scope" value="Bacteria"/>
</dbReference>
<evidence type="ECO:0000259" key="3">
    <source>
        <dbReference type="SMART" id="SM00822"/>
    </source>
</evidence>
<dbReference type="PRINTS" id="PR00081">
    <property type="entry name" value="GDHRDH"/>
</dbReference>
<feature type="domain" description="Ketoreductase" evidence="3">
    <location>
        <begin position="6"/>
        <end position="176"/>
    </location>
</feature>
<evidence type="ECO:0000256" key="2">
    <source>
        <dbReference type="ARBA" id="ARBA00023002"/>
    </source>
</evidence>
<dbReference type="PANTHER" id="PTHR42760">
    <property type="entry name" value="SHORT-CHAIN DEHYDROGENASES/REDUCTASES FAMILY MEMBER"/>
    <property type="match status" value="1"/>
</dbReference>
<dbReference type="HOGENOM" id="CLU_010194_1_1_11"/>
<dbReference type="NCBIfam" id="NF005559">
    <property type="entry name" value="PRK07231.1"/>
    <property type="match status" value="1"/>
</dbReference>
<sequence length="251" mass="25810">MSLAGRVAIVTGASRGIGRGVAERLAAAGADLALAGRSAEALEQAARELRAVHGVRALAIPADVTSETSVEALVARTLEQLGGLHVLVNNSGIAVEGPFLDQSLDDFDRVLATNLRGVALCCRAAGRHLVAQGEGKVVTIASNLGLAATPGLAAYSASKGAVLALTRVLAIEWARHNVQVNAIAPGYVETEINAAARADERVYEGIVRRIPARRFGRPQEVGDLAVLLAGSGSDFITGETIVVDGGQLARA</sequence>
<evidence type="ECO:0000313" key="4">
    <source>
        <dbReference type="EMBL" id="ADB50763.1"/>
    </source>
</evidence>
<dbReference type="GO" id="GO:0048038">
    <property type="term" value="F:quinone binding"/>
    <property type="evidence" value="ECO:0007669"/>
    <property type="project" value="TreeGrafter"/>
</dbReference>
<dbReference type="PROSITE" id="PS00061">
    <property type="entry name" value="ADH_SHORT"/>
    <property type="match status" value="1"/>
</dbReference>
<keyword evidence="5" id="KW-1185">Reference proteome</keyword>
<proteinExistence type="inferred from homology"/>
<dbReference type="GO" id="GO:0006633">
    <property type="term" value="P:fatty acid biosynthetic process"/>
    <property type="evidence" value="ECO:0007669"/>
    <property type="project" value="TreeGrafter"/>
</dbReference>
<dbReference type="Gene3D" id="3.40.50.720">
    <property type="entry name" value="NAD(P)-binding Rossmann-like Domain"/>
    <property type="match status" value="1"/>
</dbReference>
<dbReference type="EMBL" id="CP001854">
    <property type="protein sequence ID" value="ADB50763.1"/>
    <property type="molecule type" value="Genomic_DNA"/>
</dbReference>
<dbReference type="STRING" id="469383.Cwoe_2339"/>
<dbReference type="SMART" id="SM00822">
    <property type="entry name" value="PKS_KR"/>
    <property type="match status" value="1"/>
</dbReference>
<accession>D3F6J6</accession>
<dbReference type="KEGG" id="cwo:Cwoe_2339"/>
<evidence type="ECO:0000256" key="1">
    <source>
        <dbReference type="ARBA" id="ARBA00006484"/>
    </source>
</evidence>
<dbReference type="InterPro" id="IPR002347">
    <property type="entry name" value="SDR_fam"/>
</dbReference>
<dbReference type="RefSeq" id="WP_012933814.1">
    <property type="nucleotide sequence ID" value="NC_013739.1"/>
</dbReference>
<dbReference type="Pfam" id="PF13561">
    <property type="entry name" value="adh_short_C2"/>
    <property type="match status" value="1"/>
</dbReference>
<name>D3F6J6_CONWI</name>
<dbReference type="FunFam" id="3.40.50.720:FF:000084">
    <property type="entry name" value="Short-chain dehydrogenase reductase"/>
    <property type="match status" value="1"/>
</dbReference>
<dbReference type="AlphaFoldDB" id="D3F6J6"/>